<feature type="domain" description="Dystroglycan-type cadherin-like" evidence="1">
    <location>
        <begin position="949"/>
        <end position="1032"/>
    </location>
</feature>
<dbReference type="GO" id="GO:0016301">
    <property type="term" value="F:kinase activity"/>
    <property type="evidence" value="ECO:0007669"/>
    <property type="project" value="UniProtKB-KW"/>
</dbReference>
<keyword evidence="3" id="KW-1185">Reference proteome</keyword>
<dbReference type="SMART" id="SM00736">
    <property type="entry name" value="CADG"/>
    <property type="match status" value="4"/>
</dbReference>
<reference evidence="3" key="1">
    <citation type="journal article" date="2019" name="Int. J. Syst. Evol. Microbiol.">
        <title>The Global Catalogue of Microorganisms (GCM) 10K type strain sequencing project: providing services to taxonomists for standard genome sequencing and annotation.</title>
        <authorList>
            <consortium name="The Broad Institute Genomics Platform"/>
            <consortium name="The Broad Institute Genome Sequencing Center for Infectious Disease"/>
            <person name="Wu L."/>
            <person name="Ma J."/>
        </authorList>
    </citation>
    <scope>NUCLEOTIDE SEQUENCE [LARGE SCALE GENOMIC DNA]</scope>
    <source>
        <strain evidence="3">CCUG 55250</strain>
    </source>
</reference>
<keyword evidence="2" id="KW-0808">Transferase</keyword>
<evidence type="ECO:0000313" key="3">
    <source>
        <dbReference type="Proteomes" id="UP001596106"/>
    </source>
</evidence>
<dbReference type="InterPro" id="IPR014867">
    <property type="entry name" value="Spore_coat_CotH_CotH2/3/7"/>
</dbReference>
<dbReference type="SUPFAM" id="SSF49313">
    <property type="entry name" value="Cadherin-like"/>
    <property type="match status" value="4"/>
</dbReference>
<sequence length="1435" mass="155058">MLLASFSPLYAQPITITPGYYQVDNALKLIICNRIPGVPSTPQSVTLVFDKNYTLAGTGEALQVGKEYALGSSNGNYKLYFTNFSIIALNTNSVAISDDENRTKGTVTVADPAAPLFTASMGIRIRGNTSRMHPKKSYNMELWKDTEGKEELETSLLGMREDSKWFFKAMYNEPLRANNMTAWKIWIKMHQLYYKSQEPDALPGIRNRYCDVFINNAYNGVHMLTEDLDRKQLKLKKTKDNGEIRGELYKSGYGSDASAYSSVFNQNELLPFNNNSEVWAGYEMDYPKEPYWNRLFDLTSFVVKSSDADFKSQIGSKFRLDNLIDYFLFLNAIGGVDDNFGNNQFVVRYKENEPYIYVPWDLDVTMGNQEGTTDNIVERIGTNGLFYRLLTTNPNGFKSRMRKRWFALRQSDWTTANFRKNLTDNVTALTNDGAYKREGLRWAGSFNTNELNPVLTWIEKRLAFLDQYFSEFPAEDPSAVEISLLNFTAQVSGSEKLLQWTTRFEKNANRFEIEYSADGVAFSKVGQVTATGNSSTETSYQFTHANAAAVAYYRLKIFNNDELANYGPTVLVGACPGPPAIPTVSASVTAINAGQSQLLKATGCAHTVVWNTGQVGSQITVTPAVTTSYQALCRQGAGCESAFSNSLTIQVNQQTAYDGYLNTVSCGTISGWAWDGKKPNTSLMVEILDGQKVVAMVPATIYRPELKTAGKGNGFHAYAFSTPKSLQDNKAHIISARVQGSSFILKQSSRSLTCPPVQNLPKAPPIGPLAATVNTEFNWALPMFYDEDFGTLFYGLTGLPDGLSFNLIGREISGIPTATGTYNLVYTANDGQSSVSTPVTLVVGSNTPQSTNQPPVAPVVTPLSATVNAGFSASLPAFTDTDPLTYELKGLPAGLQFSNRQISGSPTESGSFSLTYTASDGQATTPVLIALTVADAQTPPPGNQPPIAPVVTPLSATVNTGFSATLPAFTDTDPLTYTLTGLPNGLQFGNRQITGTPTVSGSFSLTYTATDTQAASTSLVLALTVQSVSPPVTVTGNFEGYLDKVECGTIRGWAWDRNKPNTPLLLEFFANGVSIGTTLADIYRQDLKDAGKGNGAHAYSFMTPSSVKTGVSIQLSAKVKDSDYLLKGSPKALNCPSEGTPSNVAPVAPAVSPLSATVNVGFSASLPAFTDADPLTYTLSGLPAGLQFSNRQITGTPTVSGSFSLTYTATDPQGASAFVLVGLSISPLGSGSTPVTVTGNFEGYLDKVECSSIRGWVWDRNKPNAALSVEFFANGVSIGTAMADQFRQDLKDAGKGNGAHVYTFVTPGSVKTGQTYKISAKVQNSSYTLNWSPKDLTCPSGSRLSGESGDAETVAGLQIWPNPSTGRFEVEYRLSAGRPGTLSVVDGSGRSWYRQEVSGGGTQRQTIDLTGTRGGFFIQLRQGKSVQSKKILLTP</sequence>
<comment type="caution">
    <text evidence="2">The sequence shown here is derived from an EMBL/GenBank/DDBJ whole genome shotgun (WGS) entry which is preliminary data.</text>
</comment>
<dbReference type="InterPro" id="IPR013783">
    <property type="entry name" value="Ig-like_fold"/>
</dbReference>
<feature type="domain" description="Dystroglycan-type cadherin-like" evidence="1">
    <location>
        <begin position="1146"/>
        <end position="1232"/>
    </location>
</feature>
<accession>A0ABW0I384</accession>
<protein>
    <submittedName>
        <fullName evidence="2">CotH kinase family protein</fullName>
    </submittedName>
</protein>
<dbReference type="RefSeq" id="WP_379840671.1">
    <property type="nucleotide sequence ID" value="NZ_JBHSMA010000001.1"/>
</dbReference>
<proteinExistence type="predicted"/>
<dbReference type="InterPro" id="IPR006644">
    <property type="entry name" value="Cadg"/>
</dbReference>
<name>A0ABW0I384_9BACT</name>
<gene>
    <name evidence="2" type="ORF">ACFPMF_01580</name>
</gene>
<dbReference type="Pfam" id="PF08757">
    <property type="entry name" value="CotH"/>
    <property type="match status" value="1"/>
</dbReference>
<evidence type="ECO:0000313" key="2">
    <source>
        <dbReference type="EMBL" id="MFC5407981.1"/>
    </source>
</evidence>
<organism evidence="2 3">
    <name type="scientific">Larkinella bovis</name>
    <dbReference type="NCBI Taxonomy" id="683041"/>
    <lineage>
        <taxon>Bacteria</taxon>
        <taxon>Pseudomonadati</taxon>
        <taxon>Bacteroidota</taxon>
        <taxon>Cytophagia</taxon>
        <taxon>Cytophagales</taxon>
        <taxon>Spirosomataceae</taxon>
        <taxon>Larkinella</taxon>
    </lineage>
</organism>
<dbReference type="Gene3D" id="2.60.40.10">
    <property type="entry name" value="Immunoglobulins"/>
    <property type="match status" value="4"/>
</dbReference>
<feature type="domain" description="Dystroglycan-type cadherin-like" evidence="1">
    <location>
        <begin position="761"/>
        <end position="855"/>
    </location>
</feature>
<dbReference type="InterPro" id="IPR015919">
    <property type="entry name" value="Cadherin-like_sf"/>
</dbReference>
<evidence type="ECO:0000259" key="1">
    <source>
        <dbReference type="SMART" id="SM00736"/>
    </source>
</evidence>
<keyword evidence="2" id="KW-0418">Kinase</keyword>
<dbReference type="Proteomes" id="UP001596106">
    <property type="component" value="Unassembled WGS sequence"/>
</dbReference>
<feature type="domain" description="Dystroglycan-type cadherin-like" evidence="1">
    <location>
        <begin position="858"/>
        <end position="940"/>
    </location>
</feature>
<dbReference type="EMBL" id="JBHSMA010000001">
    <property type="protein sequence ID" value="MFC5407981.1"/>
    <property type="molecule type" value="Genomic_DNA"/>
</dbReference>